<accession>A0A0E9W8E0</accession>
<dbReference type="AlphaFoldDB" id="A0A0E9W8E0"/>
<organism evidence="1">
    <name type="scientific">Anguilla anguilla</name>
    <name type="common">European freshwater eel</name>
    <name type="synonym">Muraena anguilla</name>
    <dbReference type="NCBI Taxonomy" id="7936"/>
    <lineage>
        <taxon>Eukaryota</taxon>
        <taxon>Metazoa</taxon>
        <taxon>Chordata</taxon>
        <taxon>Craniata</taxon>
        <taxon>Vertebrata</taxon>
        <taxon>Euteleostomi</taxon>
        <taxon>Actinopterygii</taxon>
        <taxon>Neopterygii</taxon>
        <taxon>Teleostei</taxon>
        <taxon>Anguilliformes</taxon>
        <taxon>Anguillidae</taxon>
        <taxon>Anguilla</taxon>
    </lineage>
</organism>
<protein>
    <submittedName>
        <fullName evidence="1">Uncharacterized protein</fullName>
    </submittedName>
</protein>
<proteinExistence type="predicted"/>
<name>A0A0E9W8E0_ANGAN</name>
<evidence type="ECO:0000313" key="1">
    <source>
        <dbReference type="EMBL" id="JAH86637.1"/>
    </source>
</evidence>
<dbReference type="EMBL" id="GBXM01021940">
    <property type="protein sequence ID" value="JAH86637.1"/>
    <property type="molecule type" value="Transcribed_RNA"/>
</dbReference>
<sequence>MSFSFSETERQWVIPVPPTHKHSSIIYANITSPALTLPLMFPKTYIMANNDENSNTKFHIWS</sequence>
<reference evidence="1" key="1">
    <citation type="submission" date="2014-11" db="EMBL/GenBank/DDBJ databases">
        <authorList>
            <person name="Amaro Gonzalez C."/>
        </authorList>
    </citation>
    <scope>NUCLEOTIDE SEQUENCE</scope>
</reference>
<reference evidence="1" key="2">
    <citation type="journal article" date="2015" name="Fish Shellfish Immunol.">
        <title>Early steps in the European eel (Anguilla anguilla)-Vibrio vulnificus interaction in the gills: Role of the RtxA13 toxin.</title>
        <authorList>
            <person name="Callol A."/>
            <person name="Pajuelo D."/>
            <person name="Ebbesson L."/>
            <person name="Teles M."/>
            <person name="MacKenzie S."/>
            <person name="Amaro C."/>
        </authorList>
    </citation>
    <scope>NUCLEOTIDE SEQUENCE</scope>
</reference>